<keyword evidence="6" id="KW-1185">Reference proteome</keyword>
<evidence type="ECO:0000256" key="4">
    <source>
        <dbReference type="PIRNR" id="PIRNR036881"/>
    </source>
</evidence>
<dbReference type="Pfam" id="PF03036">
    <property type="entry name" value="Perilipin"/>
    <property type="match status" value="1"/>
</dbReference>
<dbReference type="InterPro" id="IPR004279">
    <property type="entry name" value="Perilipin"/>
</dbReference>
<dbReference type="PANTHER" id="PTHR14024:SF49">
    <property type="entry name" value="LIPID STORAGE DROPLETS SURFACE-BINDING PROTEIN 1"/>
    <property type="match status" value="1"/>
</dbReference>
<dbReference type="PANTHER" id="PTHR14024">
    <property type="entry name" value="PERILIPIN"/>
    <property type="match status" value="1"/>
</dbReference>
<keyword evidence="3" id="KW-0551">Lipid droplet</keyword>
<protein>
    <recommendedName>
        <fullName evidence="4">Perilipin</fullName>
    </recommendedName>
</protein>
<dbReference type="GO" id="GO:0019915">
    <property type="term" value="P:lipid storage"/>
    <property type="evidence" value="ECO:0007669"/>
    <property type="project" value="TreeGrafter"/>
</dbReference>
<reference evidence="5" key="1">
    <citation type="submission" date="2025-08" db="UniProtKB">
        <authorList>
            <consortium name="Ensembl"/>
        </authorList>
    </citation>
    <scope>IDENTIFICATION</scope>
</reference>
<dbReference type="PIRSF" id="PIRSF036881">
    <property type="entry name" value="PAT"/>
    <property type="match status" value="1"/>
</dbReference>
<comment type="similarity">
    <text evidence="2 4">Belongs to the perilipin family.</text>
</comment>
<organism evidence="5 6">
    <name type="scientific">Eptatretus burgeri</name>
    <name type="common">Inshore hagfish</name>
    <dbReference type="NCBI Taxonomy" id="7764"/>
    <lineage>
        <taxon>Eukaryota</taxon>
        <taxon>Metazoa</taxon>
        <taxon>Chordata</taxon>
        <taxon>Craniata</taxon>
        <taxon>Vertebrata</taxon>
        <taxon>Cyclostomata</taxon>
        <taxon>Myxini</taxon>
        <taxon>Myxiniformes</taxon>
        <taxon>Myxinidae</taxon>
        <taxon>Eptatretinae</taxon>
        <taxon>Eptatretus</taxon>
    </lineage>
</organism>
<evidence type="ECO:0000256" key="3">
    <source>
        <dbReference type="ARBA" id="ARBA00022677"/>
    </source>
</evidence>
<dbReference type="Ensembl" id="ENSEBUT00000005744.1">
    <property type="protein sequence ID" value="ENSEBUP00000005306.1"/>
    <property type="gene ID" value="ENSEBUG00000003627.1"/>
</dbReference>
<name>A0A8C4PYM9_EPTBU</name>
<dbReference type="Gene3D" id="1.20.120.340">
    <property type="entry name" value="Flagellar protein FliS"/>
    <property type="match status" value="2"/>
</dbReference>
<dbReference type="GO" id="GO:0005829">
    <property type="term" value="C:cytosol"/>
    <property type="evidence" value="ECO:0007669"/>
    <property type="project" value="TreeGrafter"/>
</dbReference>
<evidence type="ECO:0000256" key="1">
    <source>
        <dbReference type="ARBA" id="ARBA00004502"/>
    </source>
</evidence>
<evidence type="ECO:0000256" key="2">
    <source>
        <dbReference type="ARBA" id="ARBA00006311"/>
    </source>
</evidence>
<dbReference type="AlphaFoldDB" id="A0A8C4PYM9"/>
<accession>A0A8C4PYM9</accession>
<comment type="subcellular location">
    <subcellularLocation>
        <location evidence="1">Lipid droplet</location>
    </subcellularLocation>
</comment>
<dbReference type="GO" id="GO:0010890">
    <property type="term" value="P:positive regulation of triglyceride storage"/>
    <property type="evidence" value="ECO:0007669"/>
    <property type="project" value="TreeGrafter"/>
</dbReference>
<dbReference type="GeneTree" id="ENSGT00950000182920"/>
<evidence type="ECO:0000313" key="5">
    <source>
        <dbReference type="Ensembl" id="ENSEBUP00000005306.1"/>
    </source>
</evidence>
<sequence length="335" mass="37332">MHSLAIVRCLHASYFFQIASDAKGMVSSTINTVTGMVDKTKGAVGSGVEKTREVVSGSVNTVMSTRMGQMVTTGMDTALTKTEEYLDYLMPPGETAQPAIEETLGDQSDETKRQSYYVRLGSLSSKVQHCVYEKSVGQVRNLKQHSTEAVMRLQHAVDLIEFAKTQLGSANSKMHETQEKLQHMVNEWRQTQEEPITEETGQLAETNESRMLIMVRSLSNQLQTTGQNLVSNVRGLPEHVQEKAQQVRQAGEALATAFQSQTSFQDIPASLLARSKEQLSSISGSMDVILDYLVHNTPLSWMAFEIFDLRLTYDEVLDIVHEKDQIETSNFSEPC</sequence>
<proteinExistence type="inferred from homology"/>
<evidence type="ECO:0000313" key="6">
    <source>
        <dbReference type="Proteomes" id="UP000694388"/>
    </source>
</evidence>
<reference evidence="5" key="2">
    <citation type="submission" date="2025-09" db="UniProtKB">
        <authorList>
            <consortium name="Ensembl"/>
        </authorList>
    </citation>
    <scope>IDENTIFICATION</scope>
</reference>
<dbReference type="SUPFAM" id="SSF109775">
    <property type="entry name" value="Mannose-6-phosphate receptor binding protein 1 (Tip47), C-terminal domain"/>
    <property type="match status" value="1"/>
</dbReference>
<dbReference type="Proteomes" id="UP000694388">
    <property type="component" value="Unplaced"/>
</dbReference>
<dbReference type="GO" id="GO:0005811">
    <property type="term" value="C:lipid droplet"/>
    <property type="evidence" value="ECO:0007669"/>
    <property type="project" value="UniProtKB-SubCell"/>
</dbReference>